<evidence type="ECO:0000313" key="2">
    <source>
        <dbReference type="EMBL" id="MFC3809478.1"/>
    </source>
</evidence>
<comment type="caution">
    <text evidence="2">The sequence shown here is derived from an EMBL/GenBank/DDBJ whole genome shotgun (WGS) entry which is preliminary data.</text>
</comment>
<dbReference type="InterPro" id="IPR038636">
    <property type="entry name" value="Wzi_sf"/>
</dbReference>
<protein>
    <submittedName>
        <fullName evidence="2">Capsule assembly Wzi family protein</fullName>
    </submittedName>
</protein>
<organism evidence="2 3">
    <name type="scientific">Lacihabitans lacunae</name>
    <dbReference type="NCBI Taxonomy" id="1028214"/>
    <lineage>
        <taxon>Bacteria</taxon>
        <taxon>Pseudomonadati</taxon>
        <taxon>Bacteroidota</taxon>
        <taxon>Cytophagia</taxon>
        <taxon>Cytophagales</taxon>
        <taxon>Leadbetterellaceae</taxon>
        <taxon>Lacihabitans</taxon>
    </lineage>
</organism>
<dbReference type="Gene3D" id="2.40.160.130">
    <property type="entry name" value="Capsule assembly protein Wzi"/>
    <property type="match status" value="1"/>
</dbReference>
<keyword evidence="1" id="KW-0732">Signal</keyword>
<feature type="chain" id="PRO_5047106445" evidence="1">
    <location>
        <begin position="27"/>
        <end position="547"/>
    </location>
</feature>
<feature type="signal peptide" evidence="1">
    <location>
        <begin position="1"/>
        <end position="26"/>
    </location>
</feature>
<dbReference type="Pfam" id="PF14052">
    <property type="entry name" value="Caps_assemb_Wzi"/>
    <property type="match status" value="1"/>
</dbReference>
<dbReference type="EMBL" id="JBHRYQ010000001">
    <property type="protein sequence ID" value="MFC3809478.1"/>
    <property type="molecule type" value="Genomic_DNA"/>
</dbReference>
<keyword evidence="3" id="KW-1185">Reference proteome</keyword>
<evidence type="ECO:0000313" key="3">
    <source>
        <dbReference type="Proteomes" id="UP001595616"/>
    </source>
</evidence>
<dbReference type="InterPro" id="IPR026950">
    <property type="entry name" value="Caps_assemb_Wzi"/>
</dbReference>
<evidence type="ECO:0000256" key="1">
    <source>
        <dbReference type="SAM" id="SignalP"/>
    </source>
</evidence>
<dbReference type="Proteomes" id="UP001595616">
    <property type="component" value="Unassembled WGS sequence"/>
</dbReference>
<reference evidence="3" key="1">
    <citation type="journal article" date="2019" name="Int. J. Syst. Evol. Microbiol.">
        <title>The Global Catalogue of Microorganisms (GCM) 10K type strain sequencing project: providing services to taxonomists for standard genome sequencing and annotation.</title>
        <authorList>
            <consortium name="The Broad Institute Genomics Platform"/>
            <consortium name="The Broad Institute Genome Sequencing Center for Infectious Disease"/>
            <person name="Wu L."/>
            <person name="Ma J."/>
        </authorList>
    </citation>
    <scope>NUCLEOTIDE SEQUENCE [LARGE SCALE GENOMIC DNA]</scope>
    <source>
        <strain evidence="3">CECT 7956</strain>
    </source>
</reference>
<gene>
    <name evidence="2" type="ORF">ACFOOI_02315</name>
</gene>
<accession>A0ABV7YQ70</accession>
<sequence>MKLINSKYTFLIFIISLSLCNNNSIAQVAYEPTYKTSYEYLTRMSQRGLIELDDVVLPLSRYVVYQKLTLLYIQRDKLTPLEWNELQFYLKDFYFDRNFIDTTKQEKYGLRFLKWKIDDRLRPFASIKKNYALNIQPILGGRFQNTAGSTNFKRTTGFAMYGYLHKRVGFGFSFTENNENGQTIDKTRAFSPETGFLGTKSAKSIQYSEVKTNTTYNWNWGQFTVGQDQVQWGYGYRGKLVLSDKAPNYPFMRLDLKINENISFNMTNMWLSSFVIDSSQVRPTSTNTNQIDFVPKYLSTHSFNIKVTRGLNFAFGESIIYNNRLKLGYLLPLSFFRAQSHYDGELGKTNTVSNSQFFLLLNSRNLIPRTQLFFQFFVDEMSFSKFFNKDLMRNQTGYQVGFNIYNFPIRNLTLLTDYTRIRPLAYVHFIPAQTYASGGYLLGSWIGPNADQWISSMQYRIIRGLKISGDFSIVRKGDVGDGYLQQSERGTKFLYGTQNIFNTFSGKLDFEITHDLFLRARVDFQNQQRYRYSANSKSWIINLSYGI</sequence>
<proteinExistence type="predicted"/>
<dbReference type="RefSeq" id="WP_379834598.1">
    <property type="nucleotide sequence ID" value="NZ_JBHRYQ010000001.1"/>
</dbReference>
<name>A0ABV7YQ70_9BACT</name>